<dbReference type="SUPFAM" id="SSF82199">
    <property type="entry name" value="SET domain"/>
    <property type="match status" value="1"/>
</dbReference>
<name>A0A699YPN9_HAELA</name>
<feature type="region of interest" description="Disordered" evidence="1">
    <location>
        <begin position="558"/>
        <end position="647"/>
    </location>
</feature>
<gene>
    <name evidence="2" type="ORF">HaLaN_07721</name>
</gene>
<reference evidence="2 3" key="1">
    <citation type="submission" date="2020-02" db="EMBL/GenBank/DDBJ databases">
        <title>Draft genome sequence of Haematococcus lacustris strain NIES-144.</title>
        <authorList>
            <person name="Morimoto D."/>
            <person name="Nakagawa S."/>
            <person name="Yoshida T."/>
            <person name="Sawayama S."/>
        </authorList>
    </citation>
    <scope>NUCLEOTIDE SEQUENCE [LARGE SCALE GENOMIC DNA]</scope>
    <source>
        <strain evidence="2 3">NIES-144</strain>
    </source>
</reference>
<dbReference type="Proteomes" id="UP000485058">
    <property type="component" value="Unassembled WGS sequence"/>
</dbReference>
<keyword evidence="3" id="KW-1185">Reference proteome</keyword>
<evidence type="ECO:0000313" key="2">
    <source>
        <dbReference type="EMBL" id="GFH12093.1"/>
    </source>
</evidence>
<dbReference type="AlphaFoldDB" id="A0A699YPN9"/>
<evidence type="ECO:0008006" key="4">
    <source>
        <dbReference type="Google" id="ProtNLM"/>
    </source>
</evidence>
<dbReference type="InterPro" id="IPR038892">
    <property type="entry name" value="SMCHD1"/>
</dbReference>
<protein>
    <recommendedName>
        <fullName evidence="4">SET domain-containing protein</fullName>
    </recommendedName>
</protein>
<evidence type="ECO:0000256" key="1">
    <source>
        <dbReference type="SAM" id="MobiDB-lite"/>
    </source>
</evidence>
<accession>A0A699YPN9</accession>
<sequence>MDKRAIRDWTAAVQGLQQGLVQEAGLAPAVLGPVQMLLACERRDVAACLSGYLRSSLECWVTCSEEGQKALDGQRSEESLMVYLPEVHRICHNREEDVDSSSPQGWLKRLCPQPEVATVLEAQGAASGFIGYAANLVYLPPGLARCKVSVQRPGRQPAQLLTLRQSLVYVLFGSLMVFETDAHAQQFVTAVRGVGRGELLSRTRLITLDGRTVGIDKVLPQRWLHADEKQAAELDALVRPHLLFRPSGRTQLEQCQGRELHKRSTSYSHALLLDIVGAWFESNLKLLLVPRTSHEPTCPVPQLLWFAYFVGCKEDSVPPLDLGMARVQSRLVDLHAARRQPCPCQQQSNECEPAQLKLAAEQFGAAGRPLLGAATSCKVARRLRLMSPAQVFKAVRQAAPRSGCDAHGFCLPELEANVVLDATCSLRHIWPPFKYVTSSYQSKPTVTSSYQRDGGRLVPLQFDFDAAKDQCGCQSSGCGKTQGRMALARLQQRGVQCRLRLTHLGERGYGVLAEEGVSKDEFIVEYAGELVRGGTKQEEVALARNTALRLFYEFTDNTEPQLGPWQGQTREGDEERGDGVGEEGEEAEGGEEEPDDDDEDGDHDDAESDEVNDEDEDEDKEGGGKEESEGGRDEEEEDGVKERTECM</sequence>
<feature type="compositionally biased region" description="Basic and acidic residues" evidence="1">
    <location>
        <begin position="621"/>
        <end position="631"/>
    </location>
</feature>
<feature type="compositionally biased region" description="Acidic residues" evidence="1">
    <location>
        <begin position="580"/>
        <end position="620"/>
    </location>
</feature>
<dbReference type="GO" id="GO:0006302">
    <property type="term" value="P:double-strand break repair"/>
    <property type="evidence" value="ECO:0007669"/>
    <property type="project" value="InterPro"/>
</dbReference>
<comment type="caution">
    <text evidence="2">The sequence shown here is derived from an EMBL/GenBank/DDBJ whole genome shotgun (WGS) entry which is preliminary data.</text>
</comment>
<dbReference type="PANTHER" id="PTHR22640">
    <property type="entry name" value="STRUCTURAL MAINTENANCE OF CHROMOSOMES FLEXIBLE HINGE DOMAIN-CONTAINING PROTEIN 1"/>
    <property type="match status" value="1"/>
</dbReference>
<dbReference type="Gene3D" id="2.170.270.10">
    <property type="entry name" value="SET domain"/>
    <property type="match status" value="1"/>
</dbReference>
<proteinExistence type="predicted"/>
<organism evidence="2 3">
    <name type="scientific">Haematococcus lacustris</name>
    <name type="common">Green alga</name>
    <name type="synonym">Haematococcus pluvialis</name>
    <dbReference type="NCBI Taxonomy" id="44745"/>
    <lineage>
        <taxon>Eukaryota</taxon>
        <taxon>Viridiplantae</taxon>
        <taxon>Chlorophyta</taxon>
        <taxon>core chlorophytes</taxon>
        <taxon>Chlorophyceae</taxon>
        <taxon>CS clade</taxon>
        <taxon>Chlamydomonadales</taxon>
        <taxon>Haematococcaceae</taxon>
        <taxon>Haematococcus</taxon>
    </lineage>
</organism>
<dbReference type="InterPro" id="IPR046341">
    <property type="entry name" value="SET_dom_sf"/>
</dbReference>
<dbReference type="PANTHER" id="PTHR22640:SF2">
    <property type="entry name" value="STRUCTURAL MAINTENANCE OF CHROMOSOMES FLEXIBLE HINGE DOMAIN-CONTAINING PROTEIN 1"/>
    <property type="match status" value="1"/>
</dbReference>
<evidence type="ECO:0000313" key="3">
    <source>
        <dbReference type="Proteomes" id="UP000485058"/>
    </source>
</evidence>
<dbReference type="EMBL" id="BLLF01000468">
    <property type="protein sequence ID" value="GFH12093.1"/>
    <property type="molecule type" value="Genomic_DNA"/>
</dbReference>
<feature type="compositionally biased region" description="Basic and acidic residues" evidence="1">
    <location>
        <begin position="570"/>
        <end position="579"/>
    </location>
</feature>